<name>A0A5K8A5Z3_9BACT</name>
<evidence type="ECO:0000313" key="4">
    <source>
        <dbReference type="Proteomes" id="UP000422108"/>
    </source>
</evidence>
<dbReference type="Pfam" id="PF19975">
    <property type="entry name" value="DO-GTPase1"/>
    <property type="match status" value="1"/>
</dbReference>
<organism evidence="3 4">
    <name type="scientific">Desulfosarcina ovata subsp. ovata</name>
    <dbReference type="NCBI Taxonomy" id="2752305"/>
    <lineage>
        <taxon>Bacteria</taxon>
        <taxon>Pseudomonadati</taxon>
        <taxon>Thermodesulfobacteriota</taxon>
        <taxon>Desulfobacteria</taxon>
        <taxon>Desulfobacterales</taxon>
        <taxon>Desulfosarcinaceae</taxon>
        <taxon>Desulfosarcina</taxon>
    </lineage>
</organism>
<keyword evidence="4" id="KW-1185">Reference proteome</keyword>
<accession>A0A5K8A5Z3</accession>
<reference evidence="3 4" key="1">
    <citation type="submission" date="2019-11" db="EMBL/GenBank/DDBJ databases">
        <title>Comparative genomics of hydrocarbon-degrading Desulfosarcina strains.</title>
        <authorList>
            <person name="Watanabe M."/>
            <person name="Kojima H."/>
            <person name="Fukui M."/>
        </authorList>
    </citation>
    <scope>NUCLEOTIDE SEQUENCE [LARGE SCALE GENOMIC DNA]</scope>
    <source>
        <strain evidence="4">oXyS1</strain>
    </source>
</reference>
<evidence type="ECO:0000313" key="3">
    <source>
        <dbReference type="EMBL" id="BBO88033.1"/>
    </source>
</evidence>
<feature type="region of interest" description="Disordered" evidence="1">
    <location>
        <begin position="146"/>
        <end position="221"/>
    </location>
</feature>
<dbReference type="EMBL" id="AP021879">
    <property type="protein sequence ID" value="BBO88033.1"/>
    <property type="molecule type" value="Genomic_DNA"/>
</dbReference>
<dbReference type="RefSeq" id="WP_155309408.1">
    <property type="nucleotide sequence ID" value="NZ_AP021879.1"/>
</dbReference>
<dbReference type="AlphaFoldDB" id="A0A5K8A5Z3"/>
<feature type="compositionally biased region" description="Acidic residues" evidence="1">
    <location>
        <begin position="148"/>
        <end position="171"/>
    </location>
</feature>
<evidence type="ECO:0000256" key="1">
    <source>
        <dbReference type="SAM" id="MobiDB-lite"/>
    </source>
</evidence>
<dbReference type="Proteomes" id="UP000422108">
    <property type="component" value="Chromosome"/>
</dbReference>
<gene>
    <name evidence="3" type="ORF">DSCOOX_12130</name>
</gene>
<proteinExistence type="predicted"/>
<feature type="domain" description="Double-GTPase 1" evidence="2">
    <location>
        <begin position="12"/>
        <end position="348"/>
    </location>
</feature>
<evidence type="ECO:0000259" key="2">
    <source>
        <dbReference type="Pfam" id="PF19975"/>
    </source>
</evidence>
<sequence length="354" mass="40114">MEVDQERSRLFMFGLPETGKTTFLAALWHVVESPEIDGVWKLDELFEGSRDYIEKRRQEWISYKEMKRTKVDGNAIRMKLKGRDGSFAQFEMPDLSGETFRQQFVERDLREGLAELYRKATGALLFINPNKVQDPFSIPSVETVIGESWDDEDGEDDWDEDDDEKESEVEDTAAVAIDVTDEDDSSSEEVTGPDSPEDSVKPEGETAPVDATPDSETSFVDEPSQFNISKCCTSVKVAELLQFLHSVRGTPIRLAVVVAALDELDGTPFENQPVKYIEKHFALVRQYLRANPHVFVTRVFGLSAQGTSYQRKDQLKALQNMANASDRIRLVHEDGSKTNDLTQILDWLCEAETR</sequence>
<protein>
    <recommendedName>
        <fullName evidence="2">Double-GTPase 1 domain-containing protein</fullName>
    </recommendedName>
</protein>
<dbReference type="InterPro" id="IPR045530">
    <property type="entry name" value="DO-GTPase1"/>
</dbReference>